<dbReference type="Proteomes" id="UP000283530">
    <property type="component" value="Unassembled WGS sequence"/>
</dbReference>
<evidence type="ECO:0000256" key="1">
    <source>
        <dbReference type="SAM" id="MobiDB-lite"/>
    </source>
</evidence>
<keyword evidence="4" id="KW-1185">Reference proteome</keyword>
<dbReference type="GO" id="GO:0009787">
    <property type="term" value="P:regulation of abscisic acid-activated signaling pathway"/>
    <property type="evidence" value="ECO:0007669"/>
    <property type="project" value="InterPro"/>
</dbReference>
<dbReference type="AlphaFoldDB" id="A0A443N5Z6"/>
<keyword evidence="2" id="KW-0472">Membrane</keyword>
<organism evidence="3 4">
    <name type="scientific">Cinnamomum micranthum f. kanehirae</name>
    <dbReference type="NCBI Taxonomy" id="337451"/>
    <lineage>
        <taxon>Eukaryota</taxon>
        <taxon>Viridiplantae</taxon>
        <taxon>Streptophyta</taxon>
        <taxon>Embryophyta</taxon>
        <taxon>Tracheophyta</taxon>
        <taxon>Spermatophyta</taxon>
        <taxon>Magnoliopsida</taxon>
        <taxon>Magnoliidae</taxon>
        <taxon>Laurales</taxon>
        <taxon>Lauraceae</taxon>
        <taxon>Cinnamomum</taxon>
    </lineage>
</organism>
<dbReference type="EMBL" id="QPKB01000001">
    <property type="protein sequence ID" value="RWR73952.1"/>
    <property type="molecule type" value="Genomic_DNA"/>
</dbReference>
<feature type="transmembrane region" description="Helical" evidence="2">
    <location>
        <begin position="321"/>
        <end position="342"/>
    </location>
</feature>
<feature type="transmembrane region" description="Helical" evidence="2">
    <location>
        <begin position="144"/>
        <end position="167"/>
    </location>
</feature>
<dbReference type="PANTHER" id="PTHR35474">
    <property type="entry name" value="ATP PHOSPHORIBOSYLTRANSFERASE REGULATORY SUBUNIT"/>
    <property type="match status" value="1"/>
</dbReference>
<accession>A0A443N5Z6</accession>
<feature type="region of interest" description="Disordered" evidence="1">
    <location>
        <begin position="84"/>
        <end position="115"/>
    </location>
</feature>
<reference evidence="3 4" key="1">
    <citation type="journal article" date="2019" name="Nat. Plants">
        <title>Stout camphor tree genome fills gaps in understanding of flowering plant genome evolution.</title>
        <authorList>
            <person name="Chaw S.M."/>
            <person name="Liu Y.C."/>
            <person name="Wu Y.W."/>
            <person name="Wang H.Y."/>
            <person name="Lin C.I."/>
            <person name="Wu C.S."/>
            <person name="Ke H.M."/>
            <person name="Chang L.Y."/>
            <person name="Hsu C.Y."/>
            <person name="Yang H.T."/>
            <person name="Sudianto E."/>
            <person name="Hsu M.H."/>
            <person name="Wu K.P."/>
            <person name="Wang L.N."/>
            <person name="Leebens-Mack J.H."/>
            <person name="Tsai I.J."/>
        </authorList>
    </citation>
    <scope>NUCLEOTIDE SEQUENCE [LARGE SCALE GENOMIC DNA]</scope>
    <source>
        <strain evidence="4">cv. Chaw 1501</strain>
        <tissue evidence="3">Young leaves</tissue>
    </source>
</reference>
<sequence length="368" mass="40094">MAHLPKVLQKAIIFISSVHLHPLPFILPMAAFSSLLPLSPLVPTKPLSSLAPIPPIISTIYLRSPPSPSPLHLHASRRISNYTQEGGLVSGPRRWGGGAFDEDDGDDETDDEDDEDRSLDLLVRFIQNVFRKISRRARKAVRSVLPIAISTRLVRFSVNGVIILAFLWVLKAFLEVVCTLGSIVFVSILLIRVIWSGVSYFQESRFVGKTSGTDDDSNAWTGAQPAMKAAWCRASSVGSALSTKTMGMMKLTTRTTKIGAWTFSSGLFRTFSGRSPGGEEGCAVGASNSDLHQTVRFSVNGVIILAFLWVLKAFLEVVCTLGSIVFVSILLIRVIWSGVSYFQESRFVGKTSGTDDDSNAWTGAQPAM</sequence>
<gene>
    <name evidence="3" type="ORF">CKAN_00226200</name>
</gene>
<feature type="compositionally biased region" description="Acidic residues" evidence="1">
    <location>
        <begin position="100"/>
        <end position="115"/>
    </location>
</feature>
<protein>
    <submittedName>
        <fullName evidence="3">ATP phosphoribosyltransferase regulatory subunit</fullName>
    </submittedName>
</protein>
<comment type="caution">
    <text evidence="3">The sequence shown here is derived from an EMBL/GenBank/DDBJ whole genome shotgun (WGS) entry which is preliminary data.</text>
</comment>
<dbReference type="GO" id="GO:0016757">
    <property type="term" value="F:glycosyltransferase activity"/>
    <property type="evidence" value="ECO:0007669"/>
    <property type="project" value="UniProtKB-KW"/>
</dbReference>
<dbReference type="STRING" id="337451.A0A443N5Z6"/>
<dbReference type="GO" id="GO:0010100">
    <property type="term" value="P:negative regulation of photomorphogenesis"/>
    <property type="evidence" value="ECO:0007669"/>
    <property type="project" value="InterPro"/>
</dbReference>
<keyword evidence="2" id="KW-1133">Transmembrane helix</keyword>
<keyword evidence="3" id="KW-0808">Transferase</keyword>
<keyword evidence="3" id="KW-0328">Glycosyltransferase</keyword>
<dbReference type="InterPro" id="IPR039324">
    <property type="entry name" value="SHW1"/>
</dbReference>
<proteinExistence type="predicted"/>
<dbReference type="PANTHER" id="PTHR35474:SF1">
    <property type="entry name" value="ATP PHOSPHORIBOSYLTRANSFERASE REGULATORY SUBUNIT"/>
    <property type="match status" value="1"/>
</dbReference>
<dbReference type="OrthoDB" id="1931195at2759"/>
<name>A0A443N5Z6_9MAGN</name>
<evidence type="ECO:0000256" key="2">
    <source>
        <dbReference type="SAM" id="Phobius"/>
    </source>
</evidence>
<evidence type="ECO:0000313" key="4">
    <source>
        <dbReference type="Proteomes" id="UP000283530"/>
    </source>
</evidence>
<evidence type="ECO:0000313" key="3">
    <source>
        <dbReference type="EMBL" id="RWR73952.1"/>
    </source>
</evidence>
<keyword evidence="2" id="KW-0812">Transmembrane</keyword>
<feature type="transmembrane region" description="Helical" evidence="2">
    <location>
        <begin position="173"/>
        <end position="195"/>
    </location>
</feature>